<evidence type="ECO:0000256" key="6">
    <source>
        <dbReference type="ARBA" id="ARBA00023157"/>
    </source>
</evidence>
<evidence type="ECO:0000256" key="7">
    <source>
        <dbReference type="PROSITE-ProRule" id="PRU00121"/>
    </source>
</evidence>
<dbReference type="InterPro" id="IPR018056">
    <property type="entry name" value="Kringle_CS"/>
</dbReference>
<dbReference type="InterPro" id="IPR038178">
    <property type="entry name" value="Kringle_sf"/>
</dbReference>
<evidence type="ECO:0000256" key="1">
    <source>
        <dbReference type="ARBA" id="ARBA00004613"/>
    </source>
</evidence>
<dbReference type="PRINTS" id="PR00018">
    <property type="entry name" value="KRINGLE"/>
</dbReference>
<dbReference type="PROSITE" id="PS50070">
    <property type="entry name" value="KRINGLE_2"/>
    <property type="match status" value="1"/>
</dbReference>
<sequence length="99" mass="11449">NSRGNYRKCKIGNGKSYRGTMSKTKSGVTCQKWSLIYLGKLSFYPEKYPTEGLEENYCRNPDSDENGPWCYTTNPDQRFDYCDIPECEGQEVLSYLPHP</sequence>
<feature type="domain" description="Kringle" evidence="8">
    <location>
        <begin position="8"/>
        <end position="87"/>
    </location>
</feature>
<comment type="subcellular location">
    <subcellularLocation>
        <location evidence="1">Secreted</location>
    </subcellularLocation>
</comment>
<dbReference type="PANTHER" id="PTHR24261">
    <property type="entry name" value="PLASMINOGEN-RELATED"/>
    <property type="match status" value="1"/>
</dbReference>
<dbReference type="CDD" id="cd00108">
    <property type="entry name" value="KR"/>
    <property type="match status" value="1"/>
</dbReference>
<dbReference type="Gene3D" id="2.40.20.10">
    <property type="entry name" value="Plasminogen Kringle 4"/>
    <property type="match status" value="1"/>
</dbReference>
<protein>
    <recommendedName>
        <fullName evidence="8">Kringle domain-containing protein</fullName>
    </recommendedName>
</protein>
<dbReference type="GO" id="GO:0005102">
    <property type="term" value="F:signaling receptor binding"/>
    <property type="evidence" value="ECO:0007669"/>
    <property type="project" value="TreeGrafter"/>
</dbReference>
<evidence type="ECO:0000313" key="9">
    <source>
        <dbReference type="Ensembl" id="ENSCCNP00000004810.1"/>
    </source>
</evidence>
<keyword evidence="3 7" id="KW-0420">Kringle</keyword>
<keyword evidence="5" id="KW-0677">Repeat</keyword>
<evidence type="ECO:0000256" key="4">
    <source>
        <dbReference type="ARBA" id="ARBA00022729"/>
    </source>
</evidence>
<accession>A0A8C0W347</accession>
<dbReference type="GO" id="GO:0005615">
    <property type="term" value="C:extracellular space"/>
    <property type="evidence" value="ECO:0007669"/>
    <property type="project" value="TreeGrafter"/>
</dbReference>
<comment type="caution">
    <text evidence="7">Lacks conserved residue(s) required for the propagation of feature annotation.</text>
</comment>
<keyword evidence="4" id="KW-0732">Signal</keyword>
<dbReference type="InterPro" id="IPR000001">
    <property type="entry name" value="Kringle"/>
</dbReference>
<keyword evidence="6" id="KW-1015">Disulfide bond</keyword>
<dbReference type="PROSITE" id="PS00021">
    <property type="entry name" value="KRINGLE_1"/>
    <property type="match status" value="1"/>
</dbReference>
<dbReference type="InterPro" id="IPR050759">
    <property type="entry name" value="Serine_protease_kringle"/>
</dbReference>
<dbReference type="Pfam" id="PF00051">
    <property type="entry name" value="Kringle"/>
    <property type="match status" value="1"/>
</dbReference>
<dbReference type="SMART" id="SM00130">
    <property type="entry name" value="KR"/>
    <property type="match status" value="1"/>
</dbReference>
<proteinExistence type="predicted"/>
<dbReference type="AlphaFoldDB" id="A0A8C0W347"/>
<dbReference type="SUPFAM" id="SSF57440">
    <property type="entry name" value="Kringle-like"/>
    <property type="match status" value="1"/>
</dbReference>
<evidence type="ECO:0000256" key="5">
    <source>
        <dbReference type="ARBA" id="ARBA00022737"/>
    </source>
</evidence>
<evidence type="ECO:0000259" key="8">
    <source>
        <dbReference type="PROSITE" id="PS50070"/>
    </source>
</evidence>
<dbReference type="FunFam" id="2.40.20.10:FF:000002">
    <property type="entry name" value="Hepatocyte growth factor"/>
    <property type="match status" value="1"/>
</dbReference>
<keyword evidence="2" id="KW-0964">Secreted</keyword>
<name>A0A8C0W347_CASCN</name>
<dbReference type="PANTHER" id="PTHR24261:SF7">
    <property type="entry name" value="KRINGLE DOMAIN-CONTAINING PROTEIN"/>
    <property type="match status" value="1"/>
</dbReference>
<evidence type="ECO:0000256" key="3">
    <source>
        <dbReference type="ARBA" id="ARBA00022572"/>
    </source>
</evidence>
<evidence type="ECO:0000256" key="2">
    <source>
        <dbReference type="ARBA" id="ARBA00022525"/>
    </source>
</evidence>
<dbReference type="GO" id="GO:0004175">
    <property type="term" value="F:endopeptidase activity"/>
    <property type="evidence" value="ECO:0007669"/>
    <property type="project" value="TreeGrafter"/>
</dbReference>
<dbReference type="InterPro" id="IPR013806">
    <property type="entry name" value="Kringle-like"/>
</dbReference>
<dbReference type="Ensembl" id="ENSCCNT00000006335.1">
    <property type="protein sequence ID" value="ENSCCNP00000004810.1"/>
    <property type="gene ID" value="ENSCCNG00000005079.1"/>
</dbReference>
<gene>
    <name evidence="9" type="primary">LOC109677514</name>
</gene>
<reference evidence="9" key="1">
    <citation type="submission" date="2023-09" db="UniProtKB">
        <authorList>
            <consortium name="Ensembl"/>
        </authorList>
    </citation>
    <scope>IDENTIFICATION</scope>
</reference>
<organism evidence="9">
    <name type="scientific">Castor canadensis</name>
    <name type="common">American beaver</name>
    <dbReference type="NCBI Taxonomy" id="51338"/>
    <lineage>
        <taxon>Eukaryota</taxon>
        <taxon>Metazoa</taxon>
        <taxon>Chordata</taxon>
        <taxon>Craniata</taxon>
        <taxon>Vertebrata</taxon>
        <taxon>Euteleostomi</taxon>
        <taxon>Mammalia</taxon>
        <taxon>Eutheria</taxon>
        <taxon>Euarchontoglires</taxon>
        <taxon>Glires</taxon>
        <taxon>Rodentia</taxon>
        <taxon>Castorimorpha</taxon>
        <taxon>Castoridae</taxon>
        <taxon>Castor</taxon>
    </lineage>
</organism>